<reference evidence="1 3" key="1">
    <citation type="submission" date="2020-06" db="EMBL/GenBank/DDBJ databases">
        <title>Anoxygenic phototrophic Chloroflexota member uses a Type I reaction center.</title>
        <authorList>
            <person name="Tsuji J.M."/>
            <person name="Shaw N.A."/>
            <person name="Nagashima S."/>
            <person name="Venkiteswaran J."/>
            <person name="Schiff S.L."/>
            <person name="Hanada S."/>
            <person name="Tank M."/>
            <person name="Neufeld J.D."/>
        </authorList>
    </citation>
    <scope>NUCLEOTIDE SEQUENCE [LARGE SCALE GENOMIC DNA]</scope>
    <source>
        <strain evidence="1">L227-S17</strain>
    </source>
</reference>
<dbReference type="RefSeq" id="WP_341470192.1">
    <property type="nucleotide sequence ID" value="NZ_CP128400.1"/>
</dbReference>
<keyword evidence="1" id="KW-0489">Methyltransferase</keyword>
<dbReference type="Gene3D" id="3.40.50.150">
    <property type="entry name" value="Vaccinia Virus protein VP39"/>
    <property type="match status" value="1"/>
</dbReference>
<dbReference type="EMBL" id="CP128400">
    <property type="protein sequence ID" value="WJW68288.1"/>
    <property type="molecule type" value="Genomic_DNA"/>
</dbReference>
<dbReference type="EMBL" id="JACATZ010000003">
    <property type="protein sequence ID" value="NWJ48354.1"/>
    <property type="molecule type" value="Genomic_DNA"/>
</dbReference>
<gene>
    <name evidence="1" type="ORF">HXX08_21060</name>
    <name evidence="2" type="ORF">OZ401_003896</name>
</gene>
<reference evidence="2" key="2">
    <citation type="journal article" date="2024" name="Nature">
        <title>Anoxygenic phototroph of the Chloroflexota uses a type I reaction centre.</title>
        <authorList>
            <person name="Tsuji J.M."/>
            <person name="Shaw N.A."/>
            <person name="Nagashima S."/>
            <person name="Venkiteswaran J.J."/>
            <person name="Schiff S.L."/>
            <person name="Watanabe T."/>
            <person name="Fukui M."/>
            <person name="Hanada S."/>
            <person name="Tank M."/>
            <person name="Neufeld J.D."/>
        </authorList>
    </citation>
    <scope>NUCLEOTIDE SEQUENCE</scope>
    <source>
        <strain evidence="2">L227-S17</strain>
    </source>
</reference>
<evidence type="ECO:0000313" key="2">
    <source>
        <dbReference type="EMBL" id="WJW68288.1"/>
    </source>
</evidence>
<dbReference type="GO" id="GO:0032259">
    <property type="term" value="P:methylation"/>
    <property type="evidence" value="ECO:0007669"/>
    <property type="project" value="UniProtKB-KW"/>
</dbReference>
<evidence type="ECO:0000313" key="3">
    <source>
        <dbReference type="Proteomes" id="UP000521676"/>
    </source>
</evidence>
<protein>
    <submittedName>
        <fullName evidence="1">Methyltransferase domain-containing protein</fullName>
    </submittedName>
</protein>
<dbReference type="Proteomes" id="UP000521676">
    <property type="component" value="Unassembled WGS sequence"/>
</dbReference>
<keyword evidence="4" id="KW-1185">Reference proteome</keyword>
<dbReference type="CDD" id="cd02440">
    <property type="entry name" value="AdoMet_MTases"/>
    <property type="match status" value="1"/>
</dbReference>
<evidence type="ECO:0000313" key="4">
    <source>
        <dbReference type="Proteomes" id="UP001431572"/>
    </source>
</evidence>
<dbReference type="SUPFAM" id="SSF53335">
    <property type="entry name" value="S-adenosyl-L-methionine-dependent methyltransferases"/>
    <property type="match status" value="1"/>
</dbReference>
<accession>A0A8T7M8H4</accession>
<dbReference type="Proteomes" id="UP001431572">
    <property type="component" value="Chromosome 2"/>
</dbReference>
<keyword evidence="1" id="KW-0808">Transferase</keyword>
<dbReference type="InterPro" id="IPR029063">
    <property type="entry name" value="SAM-dependent_MTases_sf"/>
</dbReference>
<dbReference type="AlphaFoldDB" id="A0A8T7M8H4"/>
<dbReference type="GO" id="GO:0008168">
    <property type="term" value="F:methyltransferase activity"/>
    <property type="evidence" value="ECO:0007669"/>
    <property type="project" value="UniProtKB-KW"/>
</dbReference>
<proteinExistence type="predicted"/>
<organism evidence="1 3">
    <name type="scientific">Candidatus Chlorohelix allophototropha</name>
    <dbReference type="NCBI Taxonomy" id="3003348"/>
    <lineage>
        <taxon>Bacteria</taxon>
        <taxon>Bacillati</taxon>
        <taxon>Chloroflexota</taxon>
        <taxon>Chloroflexia</taxon>
        <taxon>Candidatus Chloroheliales</taxon>
        <taxon>Candidatus Chloroheliaceae</taxon>
        <taxon>Candidatus Chlorohelix</taxon>
    </lineage>
</organism>
<evidence type="ECO:0000313" key="1">
    <source>
        <dbReference type="EMBL" id="NWJ48354.1"/>
    </source>
</evidence>
<sequence>MERVVLSHVQVVPLLKLYREGATETEISPDLSLSKVGVQLTAKGVLFPGGEALSWADAEKISEAENSCYVLSQDGSLNKVEAYSDETNRYCSLLPTRAAPTLLISGILMHRIKDTDPYQDTLSKIKAIEPITGNVLDTCTGLGYTAIEAAKRAERVTTIEFDPAVQEIEWLNPWSQALFDNPRITRMRGDSSEIVPSFENESFHRVVHDPPTFSLAGQLYSEEFYRQLYRVLKRGGILFHYIGDPKSNYGIRTFKGVIRRLQSAGFKRVIVREAAFGVVAYR</sequence>
<name>A0A8T7M8H4_9CHLR</name>